<organism evidence="10 11">
    <name type="scientific">Paraglomus occultum</name>
    <dbReference type="NCBI Taxonomy" id="144539"/>
    <lineage>
        <taxon>Eukaryota</taxon>
        <taxon>Fungi</taxon>
        <taxon>Fungi incertae sedis</taxon>
        <taxon>Mucoromycota</taxon>
        <taxon>Glomeromycotina</taxon>
        <taxon>Glomeromycetes</taxon>
        <taxon>Paraglomerales</taxon>
        <taxon>Paraglomeraceae</taxon>
        <taxon>Paraglomus</taxon>
    </lineage>
</organism>
<evidence type="ECO:0000256" key="7">
    <source>
        <dbReference type="SAM" id="Phobius"/>
    </source>
</evidence>
<evidence type="ECO:0000256" key="5">
    <source>
        <dbReference type="ARBA" id="ARBA00023065"/>
    </source>
</evidence>
<dbReference type="InterPro" id="IPR050291">
    <property type="entry name" value="CDF_Transporter"/>
</dbReference>
<keyword evidence="2" id="KW-0813">Transport</keyword>
<protein>
    <submittedName>
        <fullName evidence="10">990_t:CDS:1</fullName>
    </submittedName>
</protein>
<keyword evidence="11" id="KW-1185">Reference proteome</keyword>
<feature type="transmembrane region" description="Helical" evidence="7">
    <location>
        <begin position="202"/>
        <end position="223"/>
    </location>
</feature>
<keyword evidence="3 7" id="KW-0812">Transmembrane</keyword>
<comment type="caution">
    <text evidence="10">The sequence shown here is derived from an EMBL/GenBank/DDBJ whole genome shotgun (WGS) entry which is preliminary data.</text>
</comment>
<keyword evidence="4 7" id="KW-1133">Transmembrane helix</keyword>
<dbReference type="GO" id="GO:0030003">
    <property type="term" value="P:intracellular monoatomic cation homeostasis"/>
    <property type="evidence" value="ECO:0007669"/>
    <property type="project" value="UniProtKB-ARBA"/>
</dbReference>
<evidence type="ECO:0000313" key="10">
    <source>
        <dbReference type="EMBL" id="CAG8599813.1"/>
    </source>
</evidence>
<dbReference type="SUPFAM" id="SSF160240">
    <property type="entry name" value="Cation efflux protein cytoplasmic domain-like"/>
    <property type="match status" value="1"/>
</dbReference>
<dbReference type="InterPro" id="IPR027470">
    <property type="entry name" value="Cation_efflux_CTD"/>
</dbReference>
<feature type="transmembrane region" description="Helical" evidence="7">
    <location>
        <begin position="268"/>
        <end position="284"/>
    </location>
</feature>
<dbReference type="FunFam" id="3.30.70.1350:FF:000001">
    <property type="entry name" value="Metal tolerance protein 11"/>
    <property type="match status" value="1"/>
</dbReference>
<dbReference type="Proteomes" id="UP000789572">
    <property type="component" value="Unassembled WGS sequence"/>
</dbReference>
<evidence type="ECO:0000259" key="8">
    <source>
        <dbReference type="Pfam" id="PF01545"/>
    </source>
</evidence>
<feature type="domain" description="Cation efflux protein cytoplasmic" evidence="9">
    <location>
        <begin position="305"/>
        <end position="372"/>
    </location>
</feature>
<dbReference type="Pfam" id="PF01545">
    <property type="entry name" value="Cation_efflux"/>
    <property type="match status" value="1"/>
</dbReference>
<proteinExistence type="predicted"/>
<dbReference type="GO" id="GO:0098771">
    <property type="term" value="P:inorganic ion homeostasis"/>
    <property type="evidence" value="ECO:0007669"/>
    <property type="project" value="UniProtKB-ARBA"/>
</dbReference>
<dbReference type="Gene3D" id="1.20.1510.10">
    <property type="entry name" value="Cation efflux protein transmembrane domain"/>
    <property type="match status" value="1"/>
</dbReference>
<dbReference type="NCBIfam" id="TIGR01297">
    <property type="entry name" value="CDF"/>
    <property type="match status" value="1"/>
</dbReference>
<dbReference type="EMBL" id="CAJVPJ010001670">
    <property type="protein sequence ID" value="CAG8599813.1"/>
    <property type="molecule type" value="Genomic_DNA"/>
</dbReference>
<feature type="transmembrane region" description="Helical" evidence="7">
    <location>
        <begin position="169"/>
        <end position="190"/>
    </location>
</feature>
<gene>
    <name evidence="10" type="ORF">POCULU_LOCUS7404</name>
</gene>
<dbReference type="PANTHER" id="PTHR43840">
    <property type="entry name" value="MITOCHONDRIAL METAL TRANSPORTER 1-RELATED"/>
    <property type="match status" value="1"/>
</dbReference>
<feature type="transmembrane region" description="Helical" evidence="7">
    <location>
        <begin position="244"/>
        <end position="262"/>
    </location>
</feature>
<dbReference type="InterPro" id="IPR036837">
    <property type="entry name" value="Cation_efflux_CTD_sf"/>
</dbReference>
<dbReference type="GO" id="GO:0012505">
    <property type="term" value="C:endomembrane system"/>
    <property type="evidence" value="ECO:0007669"/>
    <property type="project" value="UniProtKB-SubCell"/>
</dbReference>
<keyword evidence="5" id="KW-0406">Ion transport</keyword>
<evidence type="ECO:0000259" key="9">
    <source>
        <dbReference type="Pfam" id="PF16916"/>
    </source>
</evidence>
<dbReference type="AlphaFoldDB" id="A0A9N9CDQ6"/>
<name>A0A9N9CDQ6_9GLOM</name>
<dbReference type="InterPro" id="IPR002524">
    <property type="entry name" value="Cation_efflux"/>
</dbReference>
<dbReference type="OrthoDB" id="78296at2759"/>
<dbReference type="GO" id="GO:0016020">
    <property type="term" value="C:membrane"/>
    <property type="evidence" value="ECO:0007669"/>
    <property type="project" value="InterPro"/>
</dbReference>
<dbReference type="Pfam" id="PF16916">
    <property type="entry name" value="ZT_dimer"/>
    <property type="match status" value="1"/>
</dbReference>
<dbReference type="InterPro" id="IPR027469">
    <property type="entry name" value="Cation_efflux_TMD_sf"/>
</dbReference>
<feature type="domain" description="Cation efflux protein transmembrane" evidence="8">
    <location>
        <begin position="115"/>
        <end position="290"/>
    </location>
</feature>
<evidence type="ECO:0000256" key="3">
    <source>
        <dbReference type="ARBA" id="ARBA00022692"/>
    </source>
</evidence>
<keyword evidence="6 7" id="KW-0472">Membrane</keyword>
<evidence type="ECO:0000256" key="6">
    <source>
        <dbReference type="ARBA" id="ARBA00023136"/>
    </source>
</evidence>
<accession>A0A9N9CDQ6</accession>
<reference evidence="10" key="1">
    <citation type="submission" date="2021-06" db="EMBL/GenBank/DDBJ databases">
        <authorList>
            <person name="Kallberg Y."/>
            <person name="Tangrot J."/>
            <person name="Rosling A."/>
        </authorList>
    </citation>
    <scope>NUCLEOTIDE SEQUENCE</scope>
    <source>
        <strain evidence="10">IA702</strain>
    </source>
</reference>
<sequence length="385" mass="43035">MSTSTTVVITSPEVLPDIGTSAQTTAIPKSESSLSLRFASTANTDVVDEERSIASASVSSSDPLKLRRRRKSEEEIKTKGKKVQEFYRDQNELIDELLGSVVQQTEEEKRVDSLRLYAAISSRSLSLFATMADSFMDILSNGTLLFAGRAAHATNYLEYPTGKARMETAGIIVFSSFMSTVSIQLLIEAVKTLVHGGEKFDVNTIAIVCICVALVTKFGLFLYCYTQRHWPTAKVLAQDHRNDLLINFFGLTMSLLGGKLIWWLDPVGAIFVALIILRSWIMTARDQIQLIAGKSADPAILKKLTYMALTHDERVLQVDTCRAYYSGSKLYVEVDIVLDRETPLWIAHDVGESLQVKLESMPFVERAFVHVDYESNHRPEHQKDV</sequence>
<dbReference type="FunFam" id="1.20.1510.10:FF:000005">
    <property type="entry name" value="Putative Cation diffusion facilitator 1"/>
    <property type="match status" value="1"/>
</dbReference>
<evidence type="ECO:0000313" key="11">
    <source>
        <dbReference type="Proteomes" id="UP000789572"/>
    </source>
</evidence>
<dbReference type="GO" id="GO:0008324">
    <property type="term" value="F:monoatomic cation transmembrane transporter activity"/>
    <property type="evidence" value="ECO:0007669"/>
    <property type="project" value="InterPro"/>
</dbReference>
<dbReference type="InterPro" id="IPR058533">
    <property type="entry name" value="Cation_efflux_TM"/>
</dbReference>
<dbReference type="Gene3D" id="3.30.70.1350">
    <property type="entry name" value="Cation efflux protein, cytoplasmic domain"/>
    <property type="match status" value="1"/>
</dbReference>
<dbReference type="PANTHER" id="PTHR43840:SF13">
    <property type="entry name" value="CATION EFFLUX PROTEIN CYTOPLASMIC DOMAIN-CONTAINING PROTEIN"/>
    <property type="match status" value="1"/>
</dbReference>
<evidence type="ECO:0000256" key="4">
    <source>
        <dbReference type="ARBA" id="ARBA00022989"/>
    </source>
</evidence>
<evidence type="ECO:0000256" key="1">
    <source>
        <dbReference type="ARBA" id="ARBA00004127"/>
    </source>
</evidence>
<evidence type="ECO:0000256" key="2">
    <source>
        <dbReference type="ARBA" id="ARBA00022448"/>
    </source>
</evidence>
<comment type="subcellular location">
    <subcellularLocation>
        <location evidence="1">Endomembrane system</location>
        <topology evidence="1">Multi-pass membrane protein</topology>
    </subcellularLocation>
</comment>
<dbReference type="SUPFAM" id="SSF161111">
    <property type="entry name" value="Cation efflux protein transmembrane domain-like"/>
    <property type="match status" value="1"/>
</dbReference>